<evidence type="ECO:0000256" key="5">
    <source>
        <dbReference type="ARBA" id="ARBA00022737"/>
    </source>
</evidence>
<feature type="compositionally biased region" description="Basic and acidic residues" evidence="10">
    <location>
        <begin position="157"/>
        <end position="177"/>
    </location>
</feature>
<proteinExistence type="inferred from homology"/>
<feature type="transmembrane region" description="Helical" evidence="11">
    <location>
        <begin position="286"/>
        <end position="308"/>
    </location>
</feature>
<feature type="compositionally biased region" description="Basic and acidic residues" evidence="10">
    <location>
        <begin position="85"/>
        <end position="135"/>
    </location>
</feature>
<evidence type="ECO:0000256" key="11">
    <source>
        <dbReference type="SAM" id="Phobius"/>
    </source>
</evidence>
<dbReference type="PANTHER" id="PTHR19139">
    <property type="entry name" value="AQUAPORIN TRANSPORTER"/>
    <property type="match status" value="1"/>
</dbReference>
<keyword evidence="4 11" id="KW-0812">Transmembrane</keyword>
<sequence>MALEDSSDLPQHYGSKTSNGELIQRLPSPTIPSSPLHAYQPGSSRRDYSPERTPLDFHFGAEHSRSGGLRRRASSSAPRGYSLGEYDRDRPSMSSGEHSKRPLRSRDDGYSREDDRHYPRREDWAHHPDSYERSRPPRAFRNGDAGGRDPPVVPKPYFDEARGDYRERDLERGDWPHAKRPSMSSESIDGYDYEQKKGKQQRTIDLDNLTPEERKQVMRLPWTQWMNSNFKNHFVASVGEFVGTTMFLFFAFAGTQVANIQSTASSDNSSTSGTTSGGATGFNISVYLYISLIFGFSLMVNVWVFFRISGGLFNPAVTLGMVMVGAIPIIRAICLFCAQIAGSVAASAMVLGLFPTHFNVRTTLAGGTSLVQGVFIEALLTAELVFTIFMLAKEKHKATFIAPVGIGLALFIAEMVGVYYTGGSLNPARSFGPCTVTATFDPEHWIYWVGPIIGTCIAVFFYKFIKMLEYEMANPGQDGDDENDPTKNEEKKHEVQARTRRTFS</sequence>
<comment type="caution">
    <text evidence="12">The sequence shown here is derived from an EMBL/GenBank/DDBJ whole genome shotgun (WGS) entry which is preliminary data.</text>
</comment>
<dbReference type="AlphaFoldDB" id="A0A7D8UXA3"/>
<dbReference type="PRINTS" id="PR00783">
    <property type="entry name" value="MINTRINSICP"/>
</dbReference>
<name>A0A7D8UXA3_9HELO</name>
<comment type="catalytic activity">
    <reaction evidence="9">
        <text>H2O(in) = H2O(out)</text>
        <dbReference type="Rhea" id="RHEA:29667"/>
        <dbReference type="ChEBI" id="CHEBI:15377"/>
    </reaction>
</comment>
<dbReference type="Gene3D" id="1.20.1080.10">
    <property type="entry name" value="Glycerol uptake facilitator protein"/>
    <property type="match status" value="1"/>
</dbReference>
<dbReference type="Pfam" id="PF00230">
    <property type="entry name" value="MIP"/>
    <property type="match status" value="1"/>
</dbReference>
<dbReference type="PANTHER" id="PTHR19139:SF283">
    <property type="entry name" value="AQUAPORIN"/>
    <property type="match status" value="1"/>
</dbReference>
<feature type="transmembrane region" description="Helical" evidence="11">
    <location>
        <begin position="399"/>
        <end position="420"/>
    </location>
</feature>
<feature type="transmembrane region" description="Helical" evidence="11">
    <location>
        <begin position="374"/>
        <end position="392"/>
    </location>
</feature>
<evidence type="ECO:0000256" key="9">
    <source>
        <dbReference type="ARBA" id="ARBA00034651"/>
    </source>
</evidence>
<dbReference type="Proteomes" id="UP000481288">
    <property type="component" value="Unassembled WGS sequence"/>
</dbReference>
<feature type="region of interest" description="Disordered" evidence="10">
    <location>
        <begin position="476"/>
        <end position="504"/>
    </location>
</feature>
<keyword evidence="6 11" id="KW-1133">Transmembrane helix</keyword>
<dbReference type="FunFam" id="1.20.1080.10:FF:000024">
    <property type="entry name" value="MIP aquaporin (Eurofung)"/>
    <property type="match status" value="1"/>
</dbReference>
<dbReference type="InterPro" id="IPR023271">
    <property type="entry name" value="Aquaporin-like"/>
</dbReference>
<dbReference type="InterPro" id="IPR034294">
    <property type="entry name" value="Aquaporin_transptr"/>
</dbReference>
<evidence type="ECO:0000256" key="7">
    <source>
        <dbReference type="ARBA" id="ARBA00023136"/>
    </source>
</evidence>
<keyword evidence="8" id="KW-0325">Glycoprotein</keyword>
<evidence type="ECO:0000256" key="10">
    <source>
        <dbReference type="SAM" id="MobiDB-lite"/>
    </source>
</evidence>
<evidence type="ECO:0000256" key="6">
    <source>
        <dbReference type="ARBA" id="ARBA00022989"/>
    </source>
</evidence>
<evidence type="ECO:0000256" key="1">
    <source>
        <dbReference type="ARBA" id="ARBA00004141"/>
    </source>
</evidence>
<dbReference type="OrthoDB" id="3222at2759"/>
<dbReference type="GO" id="GO:0005886">
    <property type="term" value="C:plasma membrane"/>
    <property type="evidence" value="ECO:0007669"/>
    <property type="project" value="TreeGrafter"/>
</dbReference>
<protein>
    <submittedName>
        <fullName evidence="12">Aquaporin-1</fullName>
    </submittedName>
</protein>
<feature type="compositionally biased region" description="Basic and acidic residues" evidence="10">
    <location>
        <begin position="44"/>
        <end position="65"/>
    </location>
</feature>
<gene>
    <name evidence="12" type="primary">AQY1_0</name>
    <name evidence="12" type="ORF">LCER1_G006241</name>
</gene>
<evidence type="ECO:0000313" key="12">
    <source>
        <dbReference type="EMBL" id="TVY51323.1"/>
    </source>
</evidence>
<accession>A0A7D8UXA3</accession>
<keyword evidence="7 11" id="KW-0472">Membrane</keyword>
<reference evidence="12 13" key="1">
    <citation type="submission" date="2018-05" db="EMBL/GenBank/DDBJ databases">
        <title>Whole genome sequencing for identification of molecular markers to develop diagnostic detection tools for the regulated plant pathogen Lachnellula willkommii.</title>
        <authorList>
            <person name="Giroux E."/>
            <person name="Bilodeau G."/>
        </authorList>
    </citation>
    <scope>NUCLEOTIDE SEQUENCE [LARGE SCALE GENOMIC DNA]</scope>
    <source>
        <strain evidence="12 13">CBS 625.97</strain>
    </source>
</reference>
<feature type="transmembrane region" description="Helical" evidence="11">
    <location>
        <begin position="234"/>
        <end position="253"/>
    </location>
</feature>
<dbReference type="EMBL" id="QGMG01000845">
    <property type="protein sequence ID" value="TVY51323.1"/>
    <property type="molecule type" value="Genomic_DNA"/>
</dbReference>
<feature type="compositionally biased region" description="Basic and acidic residues" evidence="10">
    <location>
        <begin position="484"/>
        <end position="497"/>
    </location>
</feature>
<evidence type="ECO:0000256" key="2">
    <source>
        <dbReference type="ARBA" id="ARBA00006175"/>
    </source>
</evidence>
<comment type="subcellular location">
    <subcellularLocation>
        <location evidence="1">Membrane</location>
        <topology evidence="1">Multi-pass membrane protein</topology>
    </subcellularLocation>
</comment>
<evidence type="ECO:0000256" key="4">
    <source>
        <dbReference type="ARBA" id="ARBA00022692"/>
    </source>
</evidence>
<feature type="transmembrane region" description="Helical" evidence="11">
    <location>
        <begin position="445"/>
        <end position="465"/>
    </location>
</feature>
<feature type="transmembrane region" description="Helical" evidence="11">
    <location>
        <begin position="329"/>
        <end position="354"/>
    </location>
</feature>
<dbReference type="CDD" id="cd00333">
    <property type="entry name" value="MIP"/>
    <property type="match status" value="1"/>
</dbReference>
<keyword evidence="5" id="KW-0677">Repeat</keyword>
<feature type="region of interest" description="Disordered" evidence="10">
    <location>
        <begin position="1"/>
        <end position="201"/>
    </location>
</feature>
<evidence type="ECO:0000313" key="13">
    <source>
        <dbReference type="Proteomes" id="UP000481288"/>
    </source>
</evidence>
<comment type="similarity">
    <text evidence="2">Belongs to the MIP/aquaporin (TC 1.A.8) family.</text>
</comment>
<evidence type="ECO:0000256" key="3">
    <source>
        <dbReference type="ARBA" id="ARBA00022448"/>
    </source>
</evidence>
<keyword evidence="3" id="KW-0813">Transport</keyword>
<evidence type="ECO:0000256" key="8">
    <source>
        <dbReference type="ARBA" id="ARBA00023180"/>
    </source>
</evidence>
<dbReference type="InterPro" id="IPR000425">
    <property type="entry name" value="MIP"/>
</dbReference>
<dbReference type="GO" id="GO:0015250">
    <property type="term" value="F:water channel activity"/>
    <property type="evidence" value="ECO:0007669"/>
    <property type="project" value="TreeGrafter"/>
</dbReference>
<dbReference type="SUPFAM" id="SSF81338">
    <property type="entry name" value="Aquaporin-like"/>
    <property type="match status" value="1"/>
</dbReference>
<keyword evidence="13" id="KW-1185">Reference proteome</keyword>
<organism evidence="12 13">
    <name type="scientific">Lachnellula cervina</name>
    <dbReference type="NCBI Taxonomy" id="1316786"/>
    <lineage>
        <taxon>Eukaryota</taxon>
        <taxon>Fungi</taxon>
        <taxon>Dikarya</taxon>
        <taxon>Ascomycota</taxon>
        <taxon>Pezizomycotina</taxon>
        <taxon>Leotiomycetes</taxon>
        <taxon>Helotiales</taxon>
        <taxon>Lachnaceae</taxon>
        <taxon>Lachnellula</taxon>
    </lineage>
</organism>